<dbReference type="EMBL" id="CAJOBP010004346">
    <property type="protein sequence ID" value="CAF4437425.1"/>
    <property type="molecule type" value="Genomic_DNA"/>
</dbReference>
<keyword evidence="4" id="KW-0732">Signal</keyword>
<dbReference type="InterPro" id="IPR014784">
    <property type="entry name" value="Cu2_ascorb_mOase-like_C"/>
</dbReference>
<proteinExistence type="inferred from homology"/>
<dbReference type="Proteomes" id="UP000663873">
    <property type="component" value="Unassembled WGS sequence"/>
</dbReference>
<keyword evidence="11" id="KW-1185">Reference proteome</keyword>
<keyword evidence="3" id="KW-0325">Glycoprotein</keyword>
<dbReference type="InterPro" id="IPR024548">
    <property type="entry name" value="Cu2_monoox_C"/>
</dbReference>
<dbReference type="PRINTS" id="PR00767">
    <property type="entry name" value="DBMONOXGNASE"/>
</dbReference>
<dbReference type="Proteomes" id="UP000663851">
    <property type="component" value="Unassembled WGS sequence"/>
</dbReference>
<dbReference type="InterPro" id="IPR000323">
    <property type="entry name" value="Cu2_ascorb_mOase_N"/>
</dbReference>
<sequence length="617" mass="70753">MQLCIIFQLLLTLMIVVEESYEISSPVQPFTTYKHSIELQANVADLWWTVDNVEEEIIFELHVKTTGWIALGISPAGGMIGADIGVGWVDQEGHVHFQDRYAFNRSKPIIDNTTNDWLHLQGREQNGWTCIQFKRLLDTCDSMDVRIKSGTNVIIFAYGLVDPDLSRPDGDISYHGTRRGTRMIPLQSYGNSPTEDKFSELDSFEFRFNNYRVPSTSDTTYHCKVYKVPSRLSTKQHVIAHKALIDPANRDLVHHLLVYECDSAAIFDDANLPDGLCDDIFPKLQLCTTNIASIWAVGGDEIEEFAEEAGYPVGGDFPIKYYVIEMHYNNAELASNRTDSSGIRFYIGKELRQYDLGYLSFGTYPNSAAIAIPPKIDRFNIDSYCSPRASHHFPETGITLLSAFAHTHLQGHSIWTKLIRNNTATQYLFNAEAYDFNYQFENVLQQPIKLYRGDAFATRCVYSTMNKNEITLGGPRTRDEMCLHIFTYYPRMNDLYSCWTMNDMASWQRLMNSSSPITDRMVLKQWLLNITWTPDLATEWQEFYNSASRDAFFGRSGNLEQEFFSILPKYKDLQPFECEKQQTNDSAVTAIGYNSANQYKTFVLLAFFPFIVRTSFE</sequence>
<dbReference type="InterPro" id="IPR000945">
    <property type="entry name" value="DBH-like"/>
</dbReference>
<name>A0A817LQF2_9BILA</name>
<protein>
    <recommendedName>
        <fullName evidence="5">DOMON domain-containing protein</fullName>
    </recommendedName>
</protein>
<dbReference type="SUPFAM" id="SSF49742">
    <property type="entry name" value="PHM/PNGase F"/>
    <property type="match status" value="2"/>
</dbReference>
<evidence type="ECO:0000256" key="4">
    <source>
        <dbReference type="SAM" id="SignalP"/>
    </source>
</evidence>
<evidence type="ECO:0000313" key="8">
    <source>
        <dbReference type="EMBL" id="CAF4437425.1"/>
    </source>
</evidence>
<dbReference type="PANTHER" id="PTHR10157:SF23">
    <property type="entry name" value="MOXD1 HOMOLOG 1"/>
    <property type="match status" value="1"/>
</dbReference>
<dbReference type="Gene3D" id="2.60.120.230">
    <property type="match status" value="1"/>
</dbReference>
<dbReference type="InterPro" id="IPR036939">
    <property type="entry name" value="Cu2_ascorb_mOase_N_sf"/>
</dbReference>
<keyword evidence="2" id="KW-1015">Disulfide bond</keyword>
<evidence type="ECO:0000256" key="3">
    <source>
        <dbReference type="ARBA" id="ARBA00023180"/>
    </source>
</evidence>
<dbReference type="EMBL" id="CAJNXB010000430">
    <property type="protein sequence ID" value="CAF3051200.1"/>
    <property type="molecule type" value="Genomic_DNA"/>
</dbReference>
<dbReference type="Gene3D" id="2.60.40.1210">
    <property type="entry name" value="Cellobiose dehydrogenase, cytochrome domain"/>
    <property type="match status" value="1"/>
</dbReference>
<dbReference type="GO" id="GO:0004500">
    <property type="term" value="F:dopamine beta-monooxygenase activity"/>
    <property type="evidence" value="ECO:0007669"/>
    <property type="project" value="InterPro"/>
</dbReference>
<dbReference type="EMBL" id="CAJOBO010001811">
    <property type="protein sequence ID" value="CAF4411025.1"/>
    <property type="molecule type" value="Genomic_DNA"/>
</dbReference>
<evidence type="ECO:0000313" key="9">
    <source>
        <dbReference type="EMBL" id="CAF4491852.1"/>
    </source>
</evidence>
<evidence type="ECO:0000313" key="11">
    <source>
        <dbReference type="Proteomes" id="UP000663873"/>
    </source>
</evidence>
<reference evidence="6" key="1">
    <citation type="submission" date="2021-02" db="EMBL/GenBank/DDBJ databases">
        <authorList>
            <person name="Nowell W R."/>
        </authorList>
    </citation>
    <scope>NUCLEOTIDE SEQUENCE</scope>
</reference>
<dbReference type="Proteomes" id="UP000663825">
    <property type="component" value="Unassembled WGS sequence"/>
</dbReference>
<evidence type="ECO:0000313" key="10">
    <source>
        <dbReference type="Proteomes" id="UP000663825"/>
    </source>
</evidence>
<dbReference type="EMBL" id="CAJOBQ010001493">
    <property type="protein sequence ID" value="CAF4491852.1"/>
    <property type="molecule type" value="Genomic_DNA"/>
</dbReference>
<dbReference type="InterPro" id="IPR005018">
    <property type="entry name" value="DOMON_domain"/>
</dbReference>
<dbReference type="Proteomes" id="UP000663862">
    <property type="component" value="Unassembled WGS sequence"/>
</dbReference>
<dbReference type="Pfam" id="PF03712">
    <property type="entry name" value="Cu2_monoox_C"/>
    <property type="match status" value="1"/>
</dbReference>
<dbReference type="Pfam" id="PF01082">
    <property type="entry name" value="Cu2_monooxygen"/>
    <property type="match status" value="1"/>
</dbReference>
<dbReference type="Pfam" id="PF03351">
    <property type="entry name" value="DOMON"/>
    <property type="match status" value="1"/>
</dbReference>
<dbReference type="OrthoDB" id="10003276at2759"/>
<feature type="signal peptide" evidence="4">
    <location>
        <begin position="1"/>
        <end position="19"/>
    </location>
</feature>
<dbReference type="CDD" id="cd09631">
    <property type="entry name" value="DOMON_DOH"/>
    <property type="match status" value="1"/>
</dbReference>
<dbReference type="AlphaFoldDB" id="A0A817LQF2"/>
<evidence type="ECO:0000313" key="7">
    <source>
        <dbReference type="EMBL" id="CAF4411025.1"/>
    </source>
</evidence>
<evidence type="ECO:0000259" key="5">
    <source>
        <dbReference type="PROSITE" id="PS50836"/>
    </source>
</evidence>
<dbReference type="PROSITE" id="PS50836">
    <property type="entry name" value="DOMON"/>
    <property type="match status" value="1"/>
</dbReference>
<dbReference type="SMART" id="SM00664">
    <property type="entry name" value="DoH"/>
    <property type="match status" value="1"/>
</dbReference>
<dbReference type="Gene3D" id="2.60.120.310">
    <property type="entry name" value="Copper type II, ascorbate-dependent monooxygenase, N-terminal domain"/>
    <property type="match status" value="1"/>
</dbReference>
<evidence type="ECO:0000313" key="6">
    <source>
        <dbReference type="EMBL" id="CAF3051200.1"/>
    </source>
</evidence>
<dbReference type="FunFam" id="2.60.120.230:FF:000001">
    <property type="entry name" value="Monooxygenase, DBH-like 1"/>
    <property type="match status" value="1"/>
</dbReference>
<evidence type="ECO:0000256" key="2">
    <source>
        <dbReference type="ARBA" id="ARBA00023157"/>
    </source>
</evidence>
<dbReference type="InterPro" id="IPR008977">
    <property type="entry name" value="PHM/PNGase_F_dom_sf"/>
</dbReference>
<gene>
    <name evidence="7" type="ORF">HFQ381_LOCUS20811</name>
    <name evidence="6" type="ORF">TIS948_LOCUS4031</name>
    <name evidence="9" type="ORF">TSG867_LOCUS20381</name>
    <name evidence="8" type="ORF">UJA718_LOCUS21816</name>
</gene>
<dbReference type="InterPro" id="IPR045266">
    <property type="entry name" value="DOH_DOMON"/>
</dbReference>
<comment type="caution">
    <text evidence="6">The sequence shown here is derived from an EMBL/GenBank/DDBJ whole genome shotgun (WGS) entry which is preliminary data.</text>
</comment>
<evidence type="ECO:0000256" key="1">
    <source>
        <dbReference type="ARBA" id="ARBA00010676"/>
    </source>
</evidence>
<dbReference type="SUPFAM" id="SSF49344">
    <property type="entry name" value="CBD9-like"/>
    <property type="match status" value="1"/>
</dbReference>
<dbReference type="GO" id="GO:0005507">
    <property type="term" value="F:copper ion binding"/>
    <property type="evidence" value="ECO:0007669"/>
    <property type="project" value="InterPro"/>
</dbReference>
<feature type="domain" description="DOMON" evidence="5">
    <location>
        <begin position="42"/>
        <end position="159"/>
    </location>
</feature>
<dbReference type="InterPro" id="IPR028460">
    <property type="entry name" value="Tbh/DBH"/>
</dbReference>
<comment type="similarity">
    <text evidence="1">Belongs to the copper type II ascorbate-dependent monooxygenase family.</text>
</comment>
<feature type="chain" id="PRO_5035612511" description="DOMON domain-containing protein" evidence="4">
    <location>
        <begin position="20"/>
        <end position="617"/>
    </location>
</feature>
<accession>A0A817LQF2</accession>
<dbReference type="PANTHER" id="PTHR10157">
    <property type="entry name" value="DOPAMINE BETA HYDROXYLASE RELATED"/>
    <property type="match status" value="1"/>
</dbReference>
<organism evidence="6 10">
    <name type="scientific">Rotaria socialis</name>
    <dbReference type="NCBI Taxonomy" id="392032"/>
    <lineage>
        <taxon>Eukaryota</taxon>
        <taxon>Metazoa</taxon>
        <taxon>Spiralia</taxon>
        <taxon>Gnathifera</taxon>
        <taxon>Rotifera</taxon>
        <taxon>Eurotatoria</taxon>
        <taxon>Bdelloidea</taxon>
        <taxon>Philodinida</taxon>
        <taxon>Philodinidae</taxon>
        <taxon>Rotaria</taxon>
    </lineage>
</organism>